<proteinExistence type="predicted"/>
<keyword evidence="5" id="KW-1185">Reference proteome</keyword>
<dbReference type="PROSITE" id="PS50302">
    <property type="entry name" value="PUM"/>
    <property type="match status" value="3"/>
</dbReference>
<dbReference type="SMART" id="SM00025">
    <property type="entry name" value="Pumilio"/>
    <property type="match status" value="4"/>
</dbReference>
<dbReference type="InterPro" id="IPR001313">
    <property type="entry name" value="Pumilio_RNA-bd_rpt"/>
</dbReference>
<accession>A0A0C3LT96</accession>
<dbReference type="PROSITE" id="PS50303">
    <property type="entry name" value="PUM_HD"/>
    <property type="match status" value="1"/>
</dbReference>
<dbReference type="Pfam" id="PF00806">
    <property type="entry name" value="PUF"/>
    <property type="match status" value="3"/>
</dbReference>
<reference evidence="5" key="2">
    <citation type="submission" date="2015-01" db="EMBL/GenBank/DDBJ databases">
        <title>Evolutionary Origins and Diversification of the Mycorrhizal Mutualists.</title>
        <authorList>
            <consortium name="DOE Joint Genome Institute"/>
            <consortium name="Mycorrhizal Genomics Consortium"/>
            <person name="Kohler A."/>
            <person name="Kuo A."/>
            <person name="Nagy L.G."/>
            <person name="Floudas D."/>
            <person name="Copeland A."/>
            <person name="Barry K.W."/>
            <person name="Cichocki N."/>
            <person name="Veneault-Fourrey C."/>
            <person name="LaButti K."/>
            <person name="Lindquist E.A."/>
            <person name="Lipzen A."/>
            <person name="Lundell T."/>
            <person name="Morin E."/>
            <person name="Murat C."/>
            <person name="Riley R."/>
            <person name="Ohm R."/>
            <person name="Sun H."/>
            <person name="Tunlid A."/>
            <person name="Henrissat B."/>
            <person name="Grigoriev I.V."/>
            <person name="Hibbett D.S."/>
            <person name="Martin F."/>
        </authorList>
    </citation>
    <scope>NUCLEOTIDE SEQUENCE [LARGE SCALE GENOMIC DNA]</scope>
    <source>
        <strain evidence="5">MUT 4182</strain>
    </source>
</reference>
<evidence type="ECO:0000256" key="2">
    <source>
        <dbReference type="PROSITE-ProRule" id="PRU00317"/>
    </source>
</evidence>
<dbReference type="InterPro" id="IPR011989">
    <property type="entry name" value="ARM-like"/>
</dbReference>
<feature type="domain" description="PUM-HD" evidence="3">
    <location>
        <begin position="1"/>
        <end position="235"/>
    </location>
</feature>
<evidence type="ECO:0000256" key="1">
    <source>
        <dbReference type="ARBA" id="ARBA00022737"/>
    </source>
</evidence>
<feature type="repeat" description="Pumilio" evidence="2">
    <location>
        <begin position="59"/>
        <end position="94"/>
    </location>
</feature>
<gene>
    <name evidence="4" type="ORF">M407DRAFT_55065</name>
</gene>
<dbReference type="HOGENOM" id="CLU_039636_0_0_1"/>
<dbReference type="InterPro" id="IPR016024">
    <property type="entry name" value="ARM-type_fold"/>
</dbReference>
<dbReference type="OrthoDB" id="668540at2759"/>
<organism evidence="4 5">
    <name type="scientific">Tulasnella calospora MUT 4182</name>
    <dbReference type="NCBI Taxonomy" id="1051891"/>
    <lineage>
        <taxon>Eukaryota</taxon>
        <taxon>Fungi</taxon>
        <taxon>Dikarya</taxon>
        <taxon>Basidiomycota</taxon>
        <taxon>Agaricomycotina</taxon>
        <taxon>Agaricomycetes</taxon>
        <taxon>Cantharellales</taxon>
        <taxon>Tulasnellaceae</taxon>
        <taxon>Tulasnella</taxon>
    </lineage>
</organism>
<feature type="repeat" description="Pumilio" evidence="2">
    <location>
        <begin position="1"/>
        <end position="31"/>
    </location>
</feature>
<dbReference type="GO" id="GO:0005737">
    <property type="term" value="C:cytoplasm"/>
    <property type="evidence" value="ECO:0007669"/>
    <property type="project" value="TreeGrafter"/>
</dbReference>
<dbReference type="GO" id="GO:0010608">
    <property type="term" value="P:post-transcriptional regulation of gene expression"/>
    <property type="evidence" value="ECO:0007669"/>
    <property type="project" value="TreeGrafter"/>
</dbReference>
<dbReference type="PANTHER" id="PTHR12537">
    <property type="entry name" value="RNA BINDING PROTEIN PUMILIO-RELATED"/>
    <property type="match status" value="1"/>
</dbReference>
<feature type="repeat" description="Pumilio" evidence="2">
    <location>
        <begin position="95"/>
        <end position="130"/>
    </location>
</feature>
<dbReference type="PANTHER" id="PTHR12537:SF48">
    <property type="entry name" value="MEIOTIC COILED-COIL PROTEIN 2"/>
    <property type="match status" value="1"/>
</dbReference>
<keyword evidence="1" id="KW-0677">Repeat</keyword>
<dbReference type="EMBL" id="KN823058">
    <property type="protein sequence ID" value="KIO24612.1"/>
    <property type="molecule type" value="Genomic_DNA"/>
</dbReference>
<name>A0A0C3LT96_9AGAM</name>
<dbReference type="Gene3D" id="1.25.10.10">
    <property type="entry name" value="Leucine-rich Repeat Variant"/>
    <property type="match status" value="1"/>
</dbReference>
<reference evidence="4 5" key="1">
    <citation type="submission" date="2014-04" db="EMBL/GenBank/DDBJ databases">
        <authorList>
            <consortium name="DOE Joint Genome Institute"/>
            <person name="Kuo A."/>
            <person name="Girlanda M."/>
            <person name="Perotto S."/>
            <person name="Kohler A."/>
            <person name="Nagy L.G."/>
            <person name="Floudas D."/>
            <person name="Copeland A."/>
            <person name="Barry K.W."/>
            <person name="Cichocki N."/>
            <person name="Veneault-Fourrey C."/>
            <person name="LaButti K."/>
            <person name="Lindquist E.A."/>
            <person name="Lipzen A."/>
            <person name="Lundell T."/>
            <person name="Morin E."/>
            <person name="Murat C."/>
            <person name="Sun H."/>
            <person name="Tunlid A."/>
            <person name="Henrissat B."/>
            <person name="Grigoriev I.V."/>
            <person name="Hibbett D.S."/>
            <person name="Martin F."/>
            <person name="Nordberg H.P."/>
            <person name="Cantor M.N."/>
            <person name="Hua S.X."/>
        </authorList>
    </citation>
    <scope>NUCLEOTIDE SEQUENCE [LARGE SCALE GENOMIC DNA]</scope>
    <source>
        <strain evidence="4 5">MUT 4182</strain>
    </source>
</reference>
<dbReference type="SUPFAM" id="SSF48371">
    <property type="entry name" value="ARM repeat"/>
    <property type="match status" value="1"/>
</dbReference>
<dbReference type="AlphaFoldDB" id="A0A0C3LT96"/>
<sequence length="235" mass="26378">VVELATNCYGTHVVQKALECDEEIKVGLPLEHASHVWSRIMELTWSPPAPPIFAYVNNALRGRWVELATHETGSLVVQHLFENCVEEDTKDCLEEIFRGFQVVVKDQWGSFVIQHMLEHALSEHRSRALSLLSASLLQYATDAQAIKSIDKALKVCPEEAAEVFVTRLCEPGKTGRRPLIVDLALNNNGSQLITQLAPMATLDQRKRLDAALKKHVVTLKGNKAGSRIVWMFERM</sequence>
<dbReference type="InterPro" id="IPR033133">
    <property type="entry name" value="PUM-HD"/>
</dbReference>
<dbReference type="GO" id="GO:0003730">
    <property type="term" value="F:mRNA 3'-UTR binding"/>
    <property type="evidence" value="ECO:0007669"/>
    <property type="project" value="TreeGrafter"/>
</dbReference>
<evidence type="ECO:0000259" key="3">
    <source>
        <dbReference type="PROSITE" id="PS50303"/>
    </source>
</evidence>
<dbReference type="Proteomes" id="UP000054248">
    <property type="component" value="Unassembled WGS sequence"/>
</dbReference>
<dbReference type="STRING" id="1051891.A0A0C3LT96"/>
<feature type="non-terminal residue" evidence="4">
    <location>
        <position position="235"/>
    </location>
</feature>
<feature type="non-terminal residue" evidence="4">
    <location>
        <position position="1"/>
    </location>
</feature>
<evidence type="ECO:0000313" key="5">
    <source>
        <dbReference type="Proteomes" id="UP000054248"/>
    </source>
</evidence>
<evidence type="ECO:0000313" key="4">
    <source>
        <dbReference type="EMBL" id="KIO24612.1"/>
    </source>
</evidence>
<protein>
    <recommendedName>
        <fullName evidence="3">PUM-HD domain-containing protein</fullName>
    </recommendedName>
</protein>